<proteinExistence type="predicted"/>
<dbReference type="PROSITE" id="PS51318">
    <property type="entry name" value="TAT"/>
    <property type="match status" value="1"/>
</dbReference>
<sequence>MKELSESRRQFLRSACLTTGAVLLTSGGVVAEFGASPQTKESPAGAESGSADYTLHIKTSPIEIAPNRIISATIYNGQFPGVPRHN</sequence>
<reference evidence="2" key="1">
    <citation type="submission" date="2018-02" db="EMBL/GenBank/DDBJ databases">
        <authorList>
            <person name="Hausmann B."/>
        </authorList>
    </citation>
    <scope>NUCLEOTIDE SEQUENCE [LARGE SCALE GENOMIC DNA]</scope>
    <source>
        <strain evidence="2">Peat soil MAG SbA1</strain>
    </source>
</reference>
<dbReference type="AlphaFoldDB" id="A0A2U3KF47"/>
<gene>
    <name evidence="1" type="ORF">SBA1_1900001</name>
</gene>
<dbReference type="EMBL" id="OMOD01000102">
    <property type="protein sequence ID" value="SPF38273.1"/>
    <property type="molecule type" value="Genomic_DNA"/>
</dbReference>
<organism evidence="1 2">
    <name type="scientific">Candidatus Sulfotelmatobacter kueseliae</name>
    <dbReference type="NCBI Taxonomy" id="2042962"/>
    <lineage>
        <taxon>Bacteria</taxon>
        <taxon>Pseudomonadati</taxon>
        <taxon>Acidobacteriota</taxon>
        <taxon>Terriglobia</taxon>
        <taxon>Terriglobales</taxon>
        <taxon>Candidatus Korobacteraceae</taxon>
        <taxon>Candidatus Sulfotelmatobacter</taxon>
    </lineage>
</organism>
<evidence type="ECO:0000313" key="2">
    <source>
        <dbReference type="Proteomes" id="UP000238701"/>
    </source>
</evidence>
<dbReference type="Proteomes" id="UP000238701">
    <property type="component" value="Unassembled WGS sequence"/>
</dbReference>
<dbReference type="InterPro" id="IPR006311">
    <property type="entry name" value="TAT_signal"/>
</dbReference>
<evidence type="ECO:0000313" key="1">
    <source>
        <dbReference type="EMBL" id="SPF38273.1"/>
    </source>
</evidence>
<name>A0A2U3KF47_9BACT</name>
<protein>
    <submittedName>
        <fullName evidence="1">Uncharacterized protein</fullName>
    </submittedName>
</protein>
<accession>A0A2U3KF47</accession>